<keyword evidence="1" id="KW-0732">Signal</keyword>
<organism evidence="3 5">
    <name type="scientific">Endobacter medicaginis</name>
    <dbReference type="NCBI Taxonomy" id="1181271"/>
    <lineage>
        <taxon>Bacteria</taxon>
        <taxon>Pseudomonadati</taxon>
        <taxon>Pseudomonadota</taxon>
        <taxon>Alphaproteobacteria</taxon>
        <taxon>Acetobacterales</taxon>
        <taxon>Acetobacteraceae</taxon>
        <taxon>Endobacter</taxon>
    </lineage>
</organism>
<evidence type="ECO:0000313" key="4">
    <source>
        <dbReference type="Proteomes" id="UP000557688"/>
    </source>
</evidence>
<gene>
    <name evidence="2" type="ORF">FHR90_000779</name>
    <name evidence="3" type="ORF">HUK83_09930</name>
</gene>
<comment type="caution">
    <text evidence="3">The sequence shown here is derived from an EMBL/GenBank/DDBJ whole genome shotgun (WGS) entry which is preliminary data.</text>
</comment>
<keyword evidence="4" id="KW-1185">Reference proteome</keyword>
<feature type="signal peptide" evidence="1">
    <location>
        <begin position="1"/>
        <end position="19"/>
    </location>
</feature>
<proteinExistence type="predicted"/>
<dbReference type="EMBL" id="JACHXV010000002">
    <property type="protein sequence ID" value="MBB3172965.1"/>
    <property type="molecule type" value="Genomic_DNA"/>
</dbReference>
<feature type="chain" id="PRO_5036241474" evidence="1">
    <location>
        <begin position="20"/>
        <end position="162"/>
    </location>
</feature>
<dbReference type="Proteomes" id="UP000557688">
    <property type="component" value="Unassembled WGS sequence"/>
</dbReference>
<name>A0A850NS58_9PROT</name>
<reference evidence="2 4" key="2">
    <citation type="submission" date="2020-08" db="EMBL/GenBank/DDBJ databases">
        <title>Genomic Encyclopedia of Type Strains, Phase III (KMG-III): the genomes of soil and plant-associated and newly described type strains.</title>
        <authorList>
            <person name="Whitman W."/>
        </authorList>
    </citation>
    <scope>NUCLEOTIDE SEQUENCE [LARGE SCALE GENOMIC DNA]</scope>
    <source>
        <strain evidence="2 4">CECT 8088</strain>
    </source>
</reference>
<protein>
    <submittedName>
        <fullName evidence="3">DUF3465 domain-containing protein</fullName>
    </submittedName>
</protein>
<evidence type="ECO:0000256" key="1">
    <source>
        <dbReference type="SAM" id="SignalP"/>
    </source>
</evidence>
<dbReference type="EMBL" id="JABXXQ010000190">
    <property type="protein sequence ID" value="NVN30646.1"/>
    <property type="molecule type" value="Genomic_DNA"/>
</dbReference>
<evidence type="ECO:0000313" key="2">
    <source>
        <dbReference type="EMBL" id="MBB3172965.1"/>
    </source>
</evidence>
<dbReference type="RefSeq" id="WP_176624351.1">
    <property type="nucleotide sequence ID" value="NZ_JABXXQ010000190.1"/>
</dbReference>
<sequence>MLRPGLIAVLAFVASPALAHSHHHRHASAGNNVTVQAANCDNAKFLADQKRFASGELRDDVPETVCGTAGQVLRSKTTRSGLHGYFYLTLSGGAGGSIEIVSDLDEMKAPAWPWVKTGDTVQVTGRYYYDSASRQGIDWTHHGSSRKWPFPGSVTVNGTVYQ</sequence>
<evidence type="ECO:0000313" key="5">
    <source>
        <dbReference type="Proteomes" id="UP000565205"/>
    </source>
</evidence>
<dbReference type="Proteomes" id="UP000565205">
    <property type="component" value="Unassembled WGS sequence"/>
</dbReference>
<reference evidence="3 5" key="1">
    <citation type="submission" date="2020-06" db="EMBL/GenBank/DDBJ databases">
        <title>Description of novel acetic acid bacteria.</title>
        <authorList>
            <person name="Sombolestani A."/>
        </authorList>
    </citation>
    <scope>NUCLEOTIDE SEQUENCE [LARGE SCALE GENOMIC DNA]</scope>
    <source>
        <strain evidence="3 5">LMG 26838</strain>
    </source>
</reference>
<evidence type="ECO:0000313" key="3">
    <source>
        <dbReference type="EMBL" id="NVN30646.1"/>
    </source>
</evidence>
<accession>A0A850NS58</accession>
<dbReference type="AlphaFoldDB" id="A0A850NS58"/>